<evidence type="ECO:0000313" key="1">
    <source>
        <dbReference type="EMBL" id="TDC02985.1"/>
    </source>
</evidence>
<protein>
    <submittedName>
        <fullName evidence="1">Uncharacterized protein</fullName>
    </submittedName>
</protein>
<dbReference type="OrthoDB" id="3541354at2"/>
<dbReference type="Proteomes" id="UP000295157">
    <property type="component" value="Unassembled WGS sequence"/>
</dbReference>
<dbReference type="AlphaFoldDB" id="A0A4R4N2Y2"/>
<comment type="caution">
    <text evidence="1">The sequence shown here is derived from an EMBL/GenBank/DDBJ whole genome shotgun (WGS) entry which is preliminary data.</text>
</comment>
<keyword evidence="2" id="KW-1185">Reference proteome</keyword>
<reference evidence="1 2" key="1">
    <citation type="submission" date="2019-02" db="EMBL/GenBank/DDBJ databases">
        <title>Draft genome sequences of novel Actinobacteria.</title>
        <authorList>
            <person name="Sahin N."/>
            <person name="Ay H."/>
            <person name="Saygin H."/>
        </authorList>
    </citation>
    <scope>NUCLEOTIDE SEQUENCE [LARGE SCALE GENOMIC DNA]</scope>
    <source>
        <strain evidence="1 2">KC201</strain>
    </source>
</reference>
<name>A0A4R4N2Y2_9ACTN</name>
<evidence type="ECO:0000313" key="2">
    <source>
        <dbReference type="Proteomes" id="UP000295157"/>
    </source>
</evidence>
<proteinExistence type="predicted"/>
<organism evidence="1 2">
    <name type="scientific">Nonomuraea longispora</name>
    <dbReference type="NCBI Taxonomy" id="1848320"/>
    <lineage>
        <taxon>Bacteria</taxon>
        <taxon>Bacillati</taxon>
        <taxon>Actinomycetota</taxon>
        <taxon>Actinomycetes</taxon>
        <taxon>Streptosporangiales</taxon>
        <taxon>Streptosporangiaceae</taxon>
        <taxon>Nonomuraea</taxon>
    </lineage>
</organism>
<sequence length="101" mass="11335">MSQPSSMPADDRFHSAHVPELCPGFIRLTWDPVWAVEKRIRVCDYTCDCVPTFYELCQAGGQYFIRRTRRVGGEVLVDQSALGGRAQTFLVWIKVLTGVAG</sequence>
<dbReference type="RefSeq" id="WP_132336534.1">
    <property type="nucleotide sequence ID" value="NZ_SMJZ01000123.1"/>
</dbReference>
<dbReference type="EMBL" id="SMJZ01000123">
    <property type="protein sequence ID" value="TDC02985.1"/>
    <property type="molecule type" value="Genomic_DNA"/>
</dbReference>
<accession>A0A4R4N2Y2</accession>
<gene>
    <name evidence="1" type="ORF">E1267_27765</name>
</gene>